<feature type="transmembrane region" description="Helical" evidence="1">
    <location>
        <begin position="21"/>
        <end position="43"/>
    </location>
</feature>
<proteinExistence type="predicted"/>
<dbReference type="Pfam" id="PF20237">
    <property type="entry name" value="DUF6594"/>
    <property type="match status" value="1"/>
</dbReference>
<evidence type="ECO:0000256" key="1">
    <source>
        <dbReference type="SAM" id="Phobius"/>
    </source>
</evidence>
<feature type="non-terminal residue" evidence="3">
    <location>
        <position position="1"/>
    </location>
</feature>
<evidence type="ECO:0000313" key="3">
    <source>
        <dbReference type="EMBL" id="KAH0561985.1"/>
    </source>
</evidence>
<protein>
    <recommendedName>
        <fullName evidence="2">DUF6594 domain-containing protein</fullName>
    </recommendedName>
</protein>
<feature type="transmembrane region" description="Helical" evidence="1">
    <location>
        <begin position="55"/>
        <end position="76"/>
    </location>
</feature>
<gene>
    <name evidence="3" type="ORF">GP486_003314</name>
</gene>
<feature type="domain" description="DUF6594" evidence="2">
    <location>
        <begin position="6"/>
        <end position="90"/>
    </location>
</feature>
<keyword evidence="4" id="KW-1185">Reference proteome</keyword>
<dbReference type="Proteomes" id="UP000750711">
    <property type="component" value="Unassembled WGS sequence"/>
</dbReference>
<name>A0A9P8RQT9_9PEZI</name>
<evidence type="ECO:0000259" key="2">
    <source>
        <dbReference type="Pfam" id="PF20237"/>
    </source>
</evidence>
<keyword evidence="1" id="KW-0472">Membrane</keyword>
<comment type="caution">
    <text evidence="3">The sequence shown here is derived from an EMBL/GenBank/DDBJ whole genome shotgun (WGS) entry which is preliminary data.</text>
</comment>
<dbReference type="InterPro" id="IPR046529">
    <property type="entry name" value="DUF6594"/>
</dbReference>
<organism evidence="3 4">
    <name type="scientific">Trichoglossum hirsutum</name>
    <dbReference type="NCBI Taxonomy" id="265104"/>
    <lineage>
        <taxon>Eukaryota</taxon>
        <taxon>Fungi</taxon>
        <taxon>Dikarya</taxon>
        <taxon>Ascomycota</taxon>
        <taxon>Pezizomycotina</taxon>
        <taxon>Geoglossomycetes</taxon>
        <taxon>Geoglossales</taxon>
        <taxon>Geoglossaceae</taxon>
        <taxon>Trichoglossum</taxon>
    </lineage>
</organism>
<keyword evidence="1" id="KW-0812">Transmembrane</keyword>
<dbReference type="AlphaFoldDB" id="A0A9P8RQT9"/>
<sequence>DTKAKTDDDRVIYYAKDRVETFVAILITIVIMALLVIPIYALFKLCMNAPPGKVPVLAIGVLLVFMLVFSAVLSAFTRAKRHEILGASAA</sequence>
<accession>A0A9P8RQT9</accession>
<evidence type="ECO:0000313" key="4">
    <source>
        <dbReference type="Proteomes" id="UP000750711"/>
    </source>
</evidence>
<keyword evidence="1" id="KW-1133">Transmembrane helix</keyword>
<reference evidence="3" key="1">
    <citation type="submission" date="2021-03" db="EMBL/GenBank/DDBJ databases">
        <title>Comparative genomics and phylogenomic investigation of the class Geoglossomycetes provide insights into ecological specialization and systematics.</title>
        <authorList>
            <person name="Melie T."/>
            <person name="Pirro S."/>
            <person name="Miller A.N."/>
            <person name="Quandt A."/>
        </authorList>
    </citation>
    <scope>NUCLEOTIDE SEQUENCE</scope>
    <source>
        <strain evidence="3">CAQ_001_2017</strain>
    </source>
</reference>
<dbReference type="EMBL" id="JAGHQM010000437">
    <property type="protein sequence ID" value="KAH0561985.1"/>
    <property type="molecule type" value="Genomic_DNA"/>
</dbReference>